<reference evidence="2" key="1">
    <citation type="journal article" date="2019" name="Int. J. Syst. Evol. Microbiol.">
        <title>The Global Catalogue of Microorganisms (GCM) 10K type strain sequencing project: providing services to taxonomists for standard genome sequencing and annotation.</title>
        <authorList>
            <consortium name="The Broad Institute Genomics Platform"/>
            <consortium name="The Broad Institute Genome Sequencing Center for Infectious Disease"/>
            <person name="Wu L."/>
            <person name="Ma J."/>
        </authorList>
    </citation>
    <scope>NUCLEOTIDE SEQUENCE [LARGE SCALE GENOMIC DNA]</scope>
    <source>
        <strain evidence="2">CGMCC 1.15439</strain>
    </source>
</reference>
<dbReference type="EMBL" id="BMJA01000001">
    <property type="protein sequence ID" value="GGA26181.1"/>
    <property type="molecule type" value="Genomic_DNA"/>
</dbReference>
<protein>
    <recommendedName>
        <fullName evidence="3">DUF3574 domain-containing protein</fullName>
    </recommendedName>
</protein>
<dbReference type="Pfam" id="PF12098">
    <property type="entry name" value="DUF3574"/>
    <property type="match status" value="2"/>
</dbReference>
<organism evidence="1 2">
    <name type="scientific">Dyella nitratireducens</name>
    <dbReference type="NCBI Taxonomy" id="1849580"/>
    <lineage>
        <taxon>Bacteria</taxon>
        <taxon>Pseudomonadati</taxon>
        <taxon>Pseudomonadota</taxon>
        <taxon>Gammaproteobacteria</taxon>
        <taxon>Lysobacterales</taxon>
        <taxon>Rhodanobacteraceae</taxon>
        <taxon>Dyella</taxon>
    </lineage>
</organism>
<evidence type="ECO:0000313" key="1">
    <source>
        <dbReference type="EMBL" id="GGA26181.1"/>
    </source>
</evidence>
<proteinExistence type="predicted"/>
<dbReference type="InterPro" id="IPR021957">
    <property type="entry name" value="DUF3574"/>
</dbReference>
<evidence type="ECO:0008006" key="3">
    <source>
        <dbReference type="Google" id="ProtNLM"/>
    </source>
</evidence>
<keyword evidence="2" id="KW-1185">Reference proteome</keyword>
<accession>A0ABQ1FRI2</accession>
<evidence type="ECO:0000313" key="2">
    <source>
        <dbReference type="Proteomes" id="UP000620046"/>
    </source>
</evidence>
<gene>
    <name evidence="1" type="ORF">GCM10010981_13580</name>
</gene>
<dbReference type="Proteomes" id="UP000620046">
    <property type="component" value="Unassembled WGS sequence"/>
</dbReference>
<comment type="caution">
    <text evidence="1">The sequence shown here is derived from an EMBL/GenBank/DDBJ whole genome shotgun (WGS) entry which is preliminary data.</text>
</comment>
<name>A0ABQ1FRI2_9GAMM</name>
<sequence length="199" mass="23041">MGVSEETWNNFLEHEVLPRFPDAKSIDAYGQYQWQDGRGIARQYSKILIIDHSDTAENRSKIEEIRNSWKEYSAQESVMKVTFGDKTLQENEGESASKWVETRLTVDLNLPEESLSEEKWRGFVDTIITPRFPDGLSAIVPDGNEASRRGMTAQRSIQVIIDHTDTPENRAKIEEIRSYWKAYSGKEMRKDIYKVKVSF</sequence>